<dbReference type="SUPFAM" id="SSF82866">
    <property type="entry name" value="Multidrug efflux transporter AcrB transmembrane domain"/>
    <property type="match status" value="2"/>
</dbReference>
<feature type="transmembrane region" description="Helical" evidence="1">
    <location>
        <begin position="339"/>
        <end position="358"/>
    </location>
</feature>
<proteinExistence type="predicted"/>
<dbReference type="Proteomes" id="UP000032668">
    <property type="component" value="Unassembled WGS sequence"/>
</dbReference>
<keyword evidence="1" id="KW-1133">Transmembrane helix</keyword>
<dbReference type="GO" id="GO:0005886">
    <property type="term" value="C:plasma membrane"/>
    <property type="evidence" value="ECO:0007669"/>
    <property type="project" value="TreeGrafter"/>
</dbReference>
<dbReference type="Pfam" id="PF00873">
    <property type="entry name" value="ACR_tran"/>
    <property type="match status" value="1"/>
</dbReference>
<accession>A0A0D6PKK9</accession>
<dbReference type="Gene3D" id="1.20.1640.10">
    <property type="entry name" value="Multidrug efflux transporter AcrB transmembrane domain"/>
    <property type="match status" value="2"/>
</dbReference>
<dbReference type="PANTHER" id="PTHR32063">
    <property type="match status" value="1"/>
</dbReference>
<evidence type="ECO:0000313" key="3">
    <source>
        <dbReference type="Proteomes" id="UP000032668"/>
    </source>
</evidence>
<organism evidence="2 3">
    <name type="scientific">Acidocella aminolytica 101 = DSM 11237</name>
    <dbReference type="NCBI Taxonomy" id="1120923"/>
    <lineage>
        <taxon>Bacteria</taxon>
        <taxon>Pseudomonadati</taxon>
        <taxon>Pseudomonadota</taxon>
        <taxon>Alphaproteobacteria</taxon>
        <taxon>Acetobacterales</taxon>
        <taxon>Acidocellaceae</taxon>
        <taxon>Acidocella</taxon>
    </lineage>
</organism>
<dbReference type="Gene3D" id="3.30.70.1430">
    <property type="entry name" value="Multidrug efflux transporter AcrB pore domain"/>
    <property type="match status" value="2"/>
</dbReference>
<dbReference type="Gene3D" id="3.30.70.1440">
    <property type="entry name" value="Multidrug efflux transporter AcrB pore domain"/>
    <property type="match status" value="1"/>
</dbReference>
<dbReference type="Gene3D" id="3.30.70.1320">
    <property type="entry name" value="Multidrug efflux transporter AcrB pore domain like"/>
    <property type="match status" value="1"/>
</dbReference>
<dbReference type="PANTHER" id="PTHR32063:SF0">
    <property type="entry name" value="SWARMING MOTILITY PROTEIN SWRC"/>
    <property type="match status" value="1"/>
</dbReference>
<feature type="transmembrane region" description="Helical" evidence="1">
    <location>
        <begin position="893"/>
        <end position="915"/>
    </location>
</feature>
<feature type="transmembrane region" description="Helical" evidence="1">
    <location>
        <begin position="527"/>
        <end position="544"/>
    </location>
</feature>
<comment type="caution">
    <text evidence="2">The sequence shown here is derived from an EMBL/GenBank/DDBJ whole genome shotgun (WGS) entry which is preliminary data.</text>
</comment>
<dbReference type="EMBL" id="BANC01000170">
    <property type="protein sequence ID" value="GAN82197.1"/>
    <property type="molecule type" value="Genomic_DNA"/>
</dbReference>
<feature type="transmembrane region" description="Helical" evidence="1">
    <location>
        <begin position="433"/>
        <end position="457"/>
    </location>
</feature>
<feature type="transmembrane region" description="Helical" evidence="1">
    <location>
        <begin position="469"/>
        <end position="495"/>
    </location>
</feature>
<dbReference type="SUPFAM" id="SSF82714">
    <property type="entry name" value="Multidrug efflux transporter AcrB TolC docking domain, DN and DC subdomains"/>
    <property type="match status" value="1"/>
</dbReference>
<dbReference type="SUPFAM" id="SSF82693">
    <property type="entry name" value="Multidrug efflux transporter AcrB pore domain, PN1, PN2, PC1 and PC2 subdomains"/>
    <property type="match status" value="3"/>
</dbReference>
<keyword evidence="1" id="KW-0812">Transmembrane</keyword>
<evidence type="ECO:0000313" key="2">
    <source>
        <dbReference type="EMBL" id="GAN82197.1"/>
    </source>
</evidence>
<keyword evidence="3" id="KW-1185">Reference proteome</keyword>
<feature type="transmembrane region" description="Helical" evidence="1">
    <location>
        <begin position="365"/>
        <end position="385"/>
    </location>
</feature>
<name>A0A0D6PKK9_9PROT</name>
<feature type="transmembrane region" description="Helical" evidence="1">
    <location>
        <begin position="869"/>
        <end position="886"/>
    </location>
</feature>
<dbReference type="PRINTS" id="PR00702">
    <property type="entry name" value="ACRIFLAVINRP"/>
</dbReference>
<gene>
    <name evidence="2" type="ORF">Aam_173_011</name>
</gene>
<keyword evidence="1" id="KW-0472">Membrane</keyword>
<dbReference type="RefSeq" id="WP_048880588.1">
    <property type="nucleotide sequence ID" value="NZ_BANC01000170.1"/>
</dbReference>
<feature type="transmembrane region" description="Helical" evidence="1">
    <location>
        <begin position="391"/>
        <end position="412"/>
    </location>
</feature>
<feature type="transmembrane region" description="Helical" evidence="1">
    <location>
        <begin position="921"/>
        <end position="942"/>
    </location>
</feature>
<feature type="transmembrane region" description="Helical" evidence="1">
    <location>
        <begin position="994"/>
        <end position="1017"/>
    </location>
</feature>
<dbReference type="Gene3D" id="3.30.2090.10">
    <property type="entry name" value="Multidrug efflux transporter AcrB TolC docking domain, DN and DC subdomains"/>
    <property type="match status" value="2"/>
</dbReference>
<sequence length="1029" mass="110031">MMLRYLANLWTNRFSVVLLVLLVLGAGGAMLSRLPKSIFPDVSFPKVTVLVTDAQQPVKLMLLQVTRPLELAAQGEPGVRLVRSQTGNGLSKLHVYFTKSVDPQLAYLLLQARLSHVPLPPGAHMAVKLQTPNIYPFAEYALVSNTLNSAEMQSTFAFQVRPALVSIHGVYTVSGTGRGWPEVDVDLSPRRLVQHGLMATQVMASLEAAQGPFFSGVLKAYHQQFIVSTTPRPVNATDLAALTLPLGPKGPDGKRVPISLGSLGKVYTSPPPLLVEAAVHGWQHALVVDIAPQEGVNQVALGRAVRNKIATLQAQLPPHMHLVRVYDLSRVIGTSLRDVWAALILGSIIAWLIVLLFLRRWSAALATLLVVPLAISATFLIMHLLGLGLNVMTLGGLTAAIGALVDHAIVVMERGLEVNGATRAERRQQALAAVGRILVPMSLATITASLVFLPLILLSGTIGLLFRQMAITIVVALVTSQLVALVVTPVFAIWLGGGKKNAAAHNFGNLLRHWYLRHLISSMRRPWRVIPVFLILVVAGSAAYRSLPTAFLPPWDEGVVSVPYRTPVGSTVAETMRAGQLLMSIAQSDPAVARTSLLVGRSFGYPRSTPNKGALAIVLKRHRTISTEAVMAQLEKEFRAADPALIAVSQSQVMVNRLGDLSGSHAPLEVFLFGPSQMALLHAGAKLATAFRQSGKFGTVIFKSASAGPELAVQPRHRIGLYGLTPADVARDLRLRLWGERAGYLLNGQQIMPIRVRLQAASPTPQNLAMTPLPLPARILPDGKVEPPAYVDLGSLAHIALHSVVPFATHQALVPDSYLWIHPLPGEGLSAAAAAAQQLIAHTHLPSGTTVMLGGYYSQQKQSFIQMELVLAATLLTLLVLFGFQFNGQSKALAAIIAIAAASPGALAALVVTRMDLDSTAFLGVLLVFAIAVNNVILIFSAGAHPGTRHGPAQIAWAAGTRLRPILMTMLADIGGFLPLAIGVGRGTELLQPMAVAVMGGLALTTVSSLWMAPVLYATFNRLRRAVDE</sequence>
<protein>
    <submittedName>
        <fullName evidence="2">Transporter AcrB/AcrD/AcrF</fullName>
    </submittedName>
</protein>
<dbReference type="InterPro" id="IPR001036">
    <property type="entry name" value="Acrflvin-R"/>
</dbReference>
<dbReference type="GO" id="GO:0042910">
    <property type="term" value="F:xenobiotic transmembrane transporter activity"/>
    <property type="evidence" value="ECO:0007669"/>
    <property type="project" value="TreeGrafter"/>
</dbReference>
<reference evidence="2 3" key="1">
    <citation type="submission" date="2012-11" db="EMBL/GenBank/DDBJ databases">
        <title>Whole genome sequence of Acidocella aminolytica 101 = DSM 11237.</title>
        <authorList>
            <person name="Azuma Y."/>
            <person name="Higashiura N."/>
            <person name="Hirakawa H."/>
            <person name="Matsushita K."/>
        </authorList>
    </citation>
    <scope>NUCLEOTIDE SEQUENCE [LARGE SCALE GENOMIC DNA]</scope>
    <source>
        <strain evidence="3">101 / DSM 11237</strain>
    </source>
</reference>
<dbReference type="AlphaFoldDB" id="A0A0D6PKK9"/>
<dbReference type="InterPro" id="IPR027463">
    <property type="entry name" value="AcrB_DN_DC_subdom"/>
</dbReference>
<feature type="transmembrane region" description="Helical" evidence="1">
    <location>
        <begin position="963"/>
        <end position="982"/>
    </location>
</feature>
<dbReference type="STRING" id="1120923.SAMN02746095_03564"/>
<evidence type="ECO:0000256" key="1">
    <source>
        <dbReference type="SAM" id="Phobius"/>
    </source>
</evidence>